<proteinExistence type="predicted"/>
<accession>A0AAV4BI17</accession>
<keyword evidence="2" id="KW-1185">Reference proteome</keyword>
<organism evidence="1 2">
    <name type="scientific">Plakobranchus ocellatus</name>
    <dbReference type="NCBI Taxonomy" id="259542"/>
    <lineage>
        <taxon>Eukaryota</taxon>
        <taxon>Metazoa</taxon>
        <taxon>Spiralia</taxon>
        <taxon>Lophotrochozoa</taxon>
        <taxon>Mollusca</taxon>
        <taxon>Gastropoda</taxon>
        <taxon>Heterobranchia</taxon>
        <taxon>Euthyneura</taxon>
        <taxon>Panpulmonata</taxon>
        <taxon>Sacoglossa</taxon>
        <taxon>Placobranchoidea</taxon>
        <taxon>Plakobranchidae</taxon>
        <taxon>Plakobranchus</taxon>
    </lineage>
</organism>
<dbReference type="Proteomes" id="UP000735302">
    <property type="component" value="Unassembled WGS sequence"/>
</dbReference>
<comment type="caution">
    <text evidence="1">The sequence shown here is derived from an EMBL/GenBank/DDBJ whole genome shotgun (WGS) entry which is preliminary data.</text>
</comment>
<evidence type="ECO:0000313" key="1">
    <source>
        <dbReference type="EMBL" id="GFO18526.1"/>
    </source>
</evidence>
<protein>
    <submittedName>
        <fullName evidence="1">PiggyBac transposable element-derived protein 4</fullName>
    </submittedName>
</protein>
<gene>
    <name evidence="1" type="ORF">PoB_004503100</name>
</gene>
<name>A0AAV4BI17_9GAST</name>
<evidence type="ECO:0000313" key="2">
    <source>
        <dbReference type="Proteomes" id="UP000735302"/>
    </source>
</evidence>
<dbReference type="AlphaFoldDB" id="A0AAV4BI17"/>
<sequence length="122" mass="13959">MCSSFSPLRERRKRMSSSFFSSQSKKEKNVLLLFSHLNKKEKNVLLLFSHLNKKEKNVPLLSSVHSASERCEKNGKPEIALTYKKTTLGVDAVDQMVHAFAVKRKKKEMATCGLFNNINRSK</sequence>
<dbReference type="EMBL" id="BLXT01004960">
    <property type="protein sequence ID" value="GFO18526.1"/>
    <property type="molecule type" value="Genomic_DNA"/>
</dbReference>
<reference evidence="1 2" key="1">
    <citation type="journal article" date="2021" name="Elife">
        <title>Chloroplast acquisition without the gene transfer in kleptoplastic sea slugs, Plakobranchus ocellatus.</title>
        <authorList>
            <person name="Maeda T."/>
            <person name="Takahashi S."/>
            <person name="Yoshida T."/>
            <person name="Shimamura S."/>
            <person name="Takaki Y."/>
            <person name="Nagai Y."/>
            <person name="Toyoda A."/>
            <person name="Suzuki Y."/>
            <person name="Arimoto A."/>
            <person name="Ishii H."/>
            <person name="Satoh N."/>
            <person name="Nishiyama T."/>
            <person name="Hasebe M."/>
            <person name="Maruyama T."/>
            <person name="Minagawa J."/>
            <person name="Obokata J."/>
            <person name="Shigenobu S."/>
        </authorList>
    </citation>
    <scope>NUCLEOTIDE SEQUENCE [LARGE SCALE GENOMIC DNA]</scope>
</reference>